<organism evidence="1 2">
    <name type="scientific">Bacillus phage Spock</name>
    <dbReference type="NCBI Taxonomy" id="1406791"/>
    <lineage>
        <taxon>Viruses</taxon>
        <taxon>Duplodnaviria</taxon>
        <taxon>Heunggongvirae</taxon>
        <taxon>Uroviricota</taxon>
        <taxon>Caudoviricetes</taxon>
        <taxon>Herelleviridae</taxon>
        <taxon>Bastillevirinae</taxon>
        <taxon>Bequatrovirus</taxon>
        <taxon>Bequatrovirus spock</taxon>
    </lineage>
</organism>
<dbReference type="OrthoDB" id="38498at10239"/>
<evidence type="ECO:0000313" key="1">
    <source>
        <dbReference type="EMBL" id="AGY48555.1"/>
    </source>
</evidence>
<proteinExistence type="predicted"/>
<gene>
    <name evidence="1" type="ORF">Spock_155</name>
</gene>
<dbReference type="KEGG" id="vg:17959181"/>
<name>U5PX37_9CAUD</name>
<protein>
    <submittedName>
        <fullName evidence="1">Uncharacterized protein</fullName>
    </submittedName>
</protein>
<accession>U5PX37</accession>
<sequence>MKIIIEERKSEPDYQVGDIIVVKSGTYIIYKVPNKEEYHLVSTNFNSWANGTYDDIKDMVNSLKRNNEFFQHYSKYEYDLKLVKKERTF</sequence>
<dbReference type="GeneID" id="17959181"/>
<evidence type="ECO:0000313" key="2">
    <source>
        <dbReference type="Proteomes" id="UP000017657"/>
    </source>
</evidence>
<keyword evidence="2" id="KW-1185">Reference proteome</keyword>
<dbReference type="Proteomes" id="UP000017657">
    <property type="component" value="Segment"/>
</dbReference>
<reference evidence="1 2" key="1">
    <citation type="journal article" date="2013" name="Genome Announc.">
        <title>Complete Genome of Bacillus thuringiensis Myophage Spock.</title>
        <authorList>
            <person name="Maroun J.W."/>
            <person name="Whitcher K.J."/>
            <person name="Chamakura K.R."/>
            <person name="Kuty Everett G.F."/>
        </authorList>
    </citation>
    <scope>NUCLEOTIDE SEQUENCE [LARGE SCALE GENOMIC DNA]</scope>
</reference>
<dbReference type="RefSeq" id="YP_008770379.1">
    <property type="nucleotide sequence ID" value="NC_022763.1"/>
</dbReference>
<dbReference type="EMBL" id="KF669662">
    <property type="protein sequence ID" value="AGY48555.1"/>
    <property type="molecule type" value="Genomic_DNA"/>
</dbReference>